<sequence>MLSSNILPDAIKFLALLSKCRHLRLVDERKRFFQLVSEENDMMRHCGCLVHLRCRADLLEEARDLIISYQASRDLITSHRLPKTSYNWTLLMAASLYEKAMEERNEVKKQRQEKIPGNSSIEIDGFFS</sequence>
<accession>A0AAD6W996</accession>
<dbReference type="GO" id="GO:0003723">
    <property type="term" value="F:RNA binding"/>
    <property type="evidence" value="ECO:0007669"/>
    <property type="project" value="InterPro"/>
</dbReference>
<dbReference type="Proteomes" id="UP001164929">
    <property type="component" value="Chromosome 3"/>
</dbReference>
<dbReference type="GO" id="GO:0009451">
    <property type="term" value="P:RNA modification"/>
    <property type="evidence" value="ECO:0007669"/>
    <property type="project" value="InterPro"/>
</dbReference>
<gene>
    <name evidence="1" type="ORF">NC653_009025</name>
</gene>
<organism evidence="1 2">
    <name type="scientific">Populus alba x Populus x berolinensis</name>
    <dbReference type="NCBI Taxonomy" id="444605"/>
    <lineage>
        <taxon>Eukaryota</taxon>
        <taxon>Viridiplantae</taxon>
        <taxon>Streptophyta</taxon>
        <taxon>Embryophyta</taxon>
        <taxon>Tracheophyta</taxon>
        <taxon>Spermatophyta</taxon>
        <taxon>Magnoliopsida</taxon>
        <taxon>eudicotyledons</taxon>
        <taxon>Gunneridae</taxon>
        <taxon>Pentapetalae</taxon>
        <taxon>rosids</taxon>
        <taxon>fabids</taxon>
        <taxon>Malpighiales</taxon>
        <taxon>Salicaceae</taxon>
        <taxon>Saliceae</taxon>
        <taxon>Populus</taxon>
    </lineage>
</organism>
<dbReference type="AlphaFoldDB" id="A0AAD6W996"/>
<dbReference type="InterPro" id="IPR011990">
    <property type="entry name" value="TPR-like_helical_dom_sf"/>
</dbReference>
<reference evidence="1" key="1">
    <citation type="journal article" date="2023" name="Mol. Ecol. Resour.">
        <title>Chromosome-level genome assembly of a triploid poplar Populus alba 'Berolinensis'.</title>
        <authorList>
            <person name="Chen S."/>
            <person name="Yu Y."/>
            <person name="Wang X."/>
            <person name="Wang S."/>
            <person name="Zhang T."/>
            <person name="Zhou Y."/>
            <person name="He R."/>
            <person name="Meng N."/>
            <person name="Wang Y."/>
            <person name="Liu W."/>
            <person name="Liu Z."/>
            <person name="Liu J."/>
            <person name="Guo Q."/>
            <person name="Huang H."/>
            <person name="Sederoff R.R."/>
            <person name="Wang G."/>
            <person name="Qu G."/>
            <person name="Chen S."/>
        </authorList>
    </citation>
    <scope>NUCLEOTIDE SEQUENCE</scope>
    <source>
        <strain evidence="1">SC-2020</strain>
    </source>
</reference>
<evidence type="ECO:0000313" key="2">
    <source>
        <dbReference type="Proteomes" id="UP001164929"/>
    </source>
</evidence>
<proteinExistence type="predicted"/>
<dbReference type="Gene3D" id="1.25.40.10">
    <property type="entry name" value="Tetratricopeptide repeat domain"/>
    <property type="match status" value="1"/>
</dbReference>
<protein>
    <submittedName>
        <fullName evidence="1">Uncharacterized protein</fullName>
    </submittedName>
</protein>
<dbReference type="PANTHER" id="PTHR47926">
    <property type="entry name" value="PENTATRICOPEPTIDE REPEAT-CONTAINING PROTEIN"/>
    <property type="match status" value="1"/>
</dbReference>
<comment type="caution">
    <text evidence="1">The sequence shown here is derived from an EMBL/GenBank/DDBJ whole genome shotgun (WGS) entry which is preliminary data.</text>
</comment>
<dbReference type="InterPro" id="IPR046960">
    <property type="entry name" value="PPR_At4g14850-like_plant"/>
</dbReference>
<dbReference type="EMBL" id="JAQIZT010000003">
    <property type="protein sequence ID" value="KAJ7004013.1"/>
    <property type="molecule type" value="Genomic_DNA"/>
</dbReference>
<evidence type="ECO:0000313" key="1">
    <source>
        <dbReference type="EMBL" id="KAJ7004013.1"/>
    </source>
</evidence>
<name>A0AAD6W996_9ROSI</name>
<keyword evidence="2" id="KW-1185">Reference proteome</keyword>